<keyword evidence="2" id="KW-1185">Reference proteome</keyword>
<comment type="caution">
    <text evidence="1">The sequence shown here is derived from an EMBL/GenBank/DDBJ whole genome shotgun (WGS) entry which is preliminary data.</text>
</comment>
<name>A0ACA9NWE0_9GLOM</name>
<proteinExistence type="predicted"/>
<protein>
    <submittedName>
        <fullName evidence="1">21714_t:CDS:1</fullName>
    </submittedName>
</protein>
<dbReference type="Proteomes" id="UP000789920">
    <property type="component" value="Unassembled WGS sequence"/>
</dbReference>
<feature type="non-terminal residue" evidence="1">
    <location>
        <position position="1"/>
    </location>
</feature>
<feature type="non-terminal residue" evidence="1">
    <location>
        <position position="122"/>
    </location>
</feature>
<organism evidence="1 2">
    <name type="scientific">Racocetra persica</name>
    <dbReference type="NCBI Taxonomy" id="160502"/>
    <lineage>
        <taxon>Eukaryota</taxon>
        <taxon>Fungi</taxon>
        <taxon>Fungi incertae sedis</taxon>
        <taxon>Mucoromycota</taxon>
        <taxon>Glomeromycotina</taxon>
        <taxon>Glomeromycetes</taxon>
        <taxon>Diversisporales</taxon>
        <taxon>Gigasporaceae</taxon>
        <taxon>Racocetra</taxon>
    </lineage>
</organism>
<evidence type="ECO:0000313" key="1">
    <source>
        <dbReference type="EMBL" id="CAG8678496.1"/>
    </source>
</evidence>
<dbReference type="EMBL" id="CAJVQC010016664">
    <property type="protein sequence ID" value="CAG8678496.1"/>
    <property type="molecule type" value="Genomic_DNA"/>
</dbReference>
<gene>
    <name evidence="1" type="ORF">RPERSI_LOCUS8999</name>
</gene>
<accession>A0ACA9NWE0</accession>
<evidence type="ECO:0000313" key="2">
    <source>
        <dbReference type="Proteomes" id="UP000789920"/>
    </source>
</evidence>
<reference evidence="1" key="1">
    <citation type="submission" date="2021-06" db="EMBL/GenBank/DDBJ databases">
        <authorList>
            <person name="Kallberg Y."/>
            <person name="Tangrot J."/>
            <person name="Rosling A."/>
        </authorList>
    </citation>
    <scope>NUCLEOTIDE SEQUENCE</scope>
    <source>
        <strain evidence="1">MA461A</strain>
    </source>
</reference>
<sequence>MPPPPTQGLIYDTEDISIAVFTTATNYLRTRLPSELAIPKVAIICGSGLGQLADTIENKVEFKYEDIPGFVSSTVQGHAGKLAFGFLGDKRTPTVCMVGRFHFYEGHTLKQVTLPIRIFKML</sequence>